<keyword evidence="1" id="KW-1133">Transmembrane helix</keyword>
<sequence length="271" mass="30199">MAERVVQETATLPTMIIFLITLHPPFLIVSFSIFIPDEKVNGIFLLFLHNRKSKSYIYNKTARRRACMATQPTAMNLFYDEGPLPRGTGRVFHCNPNLGKIDVFINGLLIIKDLSFKQVSSLAAFPPGRCQIDVYVNRKLLVSNVFTIQEEEKIFAVITGDETGVDIAKFSADHLVPPGESAACFLHLASRLGKVDWSVHKGDVVFPSAAYLSATPWLPLSPVSFHLEARKAGTKMILLPMPNCSFEANEAYLICIIHNGNQLEKLPIKLK</sequence>
<name>A0A417YXG8_9BACI</name>
<feature type="transmembrane region" description="Helical" evidence="1">
    <location>
        <begin position="12"/>
        <end position="35"/>
    </location>
</feature>
<dbReference type="InterPro" id="IPR025510">
    <property type="entry name" value="DUF4397"/>
</dbReference>
<proteinExistence type="predicted"/>
<keyword evidence="4" id="KW-1185">Reference proteome</keyword>
<dbReference type="AlphaFoldDB" id="A0A417YXG8"/>
<dbReference type="Pfam" id="PF14344">
    <property type="entry name" value="DUF4397"/>
    <property type="match status" value="1"/>
</dbReference>
<accession>A0A417YXG8</accession>
<reference evidence="3 4" key="1">
    <citation type="journal article" date="2017" name="Int. J. Syst. Evol. Microbiol.">
        <title>Bacillus notoginsengisoli sp. nov., a novel bacterium isolated from the rhizosphere of Panax notoginseng.</title>
        <authorList>
            <person name="Zhang M.Y."/>
            <person name="Cheng J."/>
            <person name="Cai Y."/>
            <person name="Zhang T.Y."/>
            <person name="Wu Y.Y."/>
            <person name="Manikprabhu D."/>
            <person name="Li W.J."/>
            <person name="Zhang Y.X."/>
        </authorList>
    </citation>
    <scope>NUCLEOTIDE SEQUENCE [LARGE SCALE GENOMIC DNA]</scope>
    <source>
        <strain evidence="3 4">JCM 30743</strain>
    </source>
</reference>
<organism evidence="3 4">
    <name type="scientific">Neobacillus notoginsengisoli</name>
    <dbReference type="NCBI Taxonomy" id="1578198"/>
    <lineage>
        <taxon>Bacteria</taxon>
        <taxon>Bacillati</taxon>
        <taxon>Bacillota</taxon>
        <taxon>Bacilli</taxon>
        <taxon>Bacillales</taxon>
        <taxon>Bacillaceae</taxon>
        <taxon>Neobacillus</taxon>
    </lineage>
</organism>
<comment type="caution">
    <text evidence="3">The sequence shown here is derived from an EMBL/GenBank/DDBJ whole genome shotgun (WGS) entry which is preliminary data.</text>
</comment>
<dbReference type="EMBL" id="QWEG01000003">
    <property type="protein sequence ID" value="RHW42261.1"/>
    <property type="molecule type" value="Genomic_DNA"/>
</dbReference>
<keyword evidence="1" id="KW-0812">Transmembrane</keyword>
<keyword evidence="1" id="KW-0472">Membrane</keyword>
<gene>
    <name evidence="3" type="ORF">D1B31_06460</name>
</gene>
<feature type="domain" description="DUF4397" evidence="2">
    <location>
        <begin position="90"/>
        <end position="197"/>
    </location>
</feature>
<protein>
    <submittedName>
        <fullName evidence="3">DUF4397 domain-containing protein</fullName>
    </submittedName>
</protein>
<evidence type="ECO:0000313" key="4">
    <source>
        <dbReference type="Proteomes" id="UP000284416"/>
    </source>
</evidence>
<evidence type="ECO:0000259" key="2">
    <source>
        <dbReference type="Pfam" id="PF14344"/>
    </source>
</evidence>
<dbReference type="Proteomes" id="UP000284416">
    <property type="component" value="Unassembled WGS sequence"/>
</dbReference>
<evidence type="ECO:0000256" key="1">
    <source>
        <dbReference type="SAM" id="Phobius"/>
    </source>
</evidence>
<evidence type="ECO:0000313" key="3">
    <source>
        <dbReference type="EMBL" id="RHW42261.1"/>
    </source>
</evidence>